<sequence length="158" mass="16705">MSHRLSEHAAITLIETADIGGTSANSGYLSMVNYARAMAYVEIGTWNATDDLDTCKFQQATALAGTGVKDLTTSAAAGNYDTANPVDADGDFVILEIRAEDLDVDGGFEYIRLYLAETGNTGVDNVTAVVIRYGYAYPKKELQGAAVAGSKVYVDTGT</sequence>
<evidence type="ECO:0000313" key="1">
    <source>
        <dbReference type="EMBL" id="QJH98492.1"/>
    </source>
</evidence>
<dbReference type="AlphaFoldDB" id="A0A6M3XL59"/>
<reference evidence="1" key="1">
    <citation type="submission" date="2020-03" db="EMBL/GenBank/DDBJ databases">
        <title>The deep terrestrial virosphere.</title>
        <authorList>
            <person name="Holmfeldt K."/>
            <person name="Nilsson E."/>
            <person name="Simone D."/>
            <person name="Lopez-Fernandez M."/>
            <person name="Wu X."/>
            <person name="de Brujin I."/>
            <person name="Lundin D."/>
            <person name="Andersson A."/>
            <person name="Bertilsson S."/>
            <person name="Dopson M."/>
        </authorList>
    </citation>
    <scope>NUCLEOTIDE SEQUENCE</scope>
    <source>
        <strain evidence="1">TM448B01328</strain>
    </source>
</reference>
<name>A0A6M3XL59_9ZZZZ</name>
<gene>
    <name evidence="1" type="ORF">TM448B01328_0017</name>
</gene>
<accession>A0A6M3XL59</accession>
<organism evidence="1">
    <name type="scientific">viral metagenome</name>
    <dbReference type="NCBI Taxonomy" id="1070528"/>
    <lineage>
        <taxon>unclassified sequences</taxon>
        <taxon>metagenomes</taxon>
        <taxon>organismal metagenomes</taxon>
    </lineage>
</organism>
<protein>
    <submittedName>
        <fullName evidence="1">Uncharacterized protein</fullName>
    </submittedName>
</protein>
<dbReference type="EMBL" id="MT144736">
    <property type="protein sequence ID" value="QJH98492.1"/>
    <property type="molecule type" value="Genomic_DNA"/>
</dbReference>
<proteinExistence type="predicted"/>